<protein>
    <submittedName>
        <fullName evidence="2 3">Uncharacterized protein</fullName>
    </submittedName>
</protein>
<reference evidence="2 3" key="1">
    <citation type="journal article" date="2010" name="Nature">
        <title>Genome sequence of the palaeopolyploid soybean.</title>
        <authorList>
            <person name="Schmutz J."/>
            <person name="Cannon S.B."/>
            <person name="Schlueter J."/>
            <person name="Ma J."/>
            <person name="Mitros T."/>
            <person name="Nelson W."/>
            <person name="Hyten D.L."/>
            <person name="Song Q."/>
            <person name="Thelen J.J."/>
            <person name="Cheng J."/>
            <person name="Xu D."/>
            <person name="Hellsten U."/>
            <person name="May G.D."/>
            <person name="Yu Y."/>
            <person name="Sakurai T."/>
            <person name="Umezawa T."/>
            <person name="Bhattacharyya M.K."/>
            <person name="Sandhu D."/>
            <person name="Valliyodan B."/>
            <person name="Lindquist E."/>
            <person name="Peto M."/>
            <person name="Grant D."/>
            <person name="Shu S."/>
            <person name="Goodstein D."/>
            <person name="Barry K."/>
            <person name="Futrell-Griggs M."/>
            <person name="Abernathy B."/>
            <person name="Du J."/>
            <person name="Tian Z."/>
            <person name="Zhu L."/>
            <person name="Gill N."/>
            <person name="Joshi T."/>
            <person name="Libault M."/>
            <person name="Sethuraman A."/>
            <person name="Zhang X.-C."/>
            <person name="Shinozaki K."/>
            <person name="Nguyen H.T."/>
            <person name="Wing R.A."/>
            <person name="Cregan P."/>
            <person name="Specht J."/>
            <person name="Grimwood J."/>
            <person name="Rokhsar D."/>
            <person name="Stacey G."/>
            <person name="Shoemaker R.C."/>
            <person name="Jackson S.A."/>
        </authorList>
    </citation>
    <scope>NUCLEOTIDE SEQUENCE [LARGE SCALE GENOMIC DNA]</scope>
    <source>
        <strain evidence="3">cv. Williams 82</strain>
        <tissue evidence="2">Callus</tissue>
    </source>
</reference>
<proteinExistence type="predicted"/>
<organism evidence="3">
    <name type="scientific">Glycine max</name>
    <name type="common">Soybean</name>
    <name type="synonym">Glycine hispida</name>
    <dbReference type="NCBI Taxonomy" id="3847"/>
    <lineage>
        <taxon>Eukaryota</taxon>
        <taxon>Viridiplantae</taxon>
        <taxon>Streptophyta</taxon>
        <taxon>Embryophyta</taxon>
        <taxon>Tracheophyta</taxon>
        <taxon>Spermatophyta</taxon>
        <taxon>Magnoliopsida</taxon>
        <taxon>eudicotyledons</taxon>
        <taxon>Gunneridae</taxon>
        <taxon>Pentapetalae</taxon>
        <taxon>rosids</taxon>
        <taxon>fabids</taxon>
        <taxon>Fabales</taxon>
        <taxon>Fabaceae</taxon>
        <taxon>Papilionoideae</taxon>
        <taxon>50 kb inversion clade</taxon>
        <taxon>NPAAA clade</taxon>
        <taxon>indigoferoid/millettioid clade</taxon>
        <taxon>Phaseoleae</taxon>
        <taxon>Glycine</taxon>
        <taxon>Glycine subgen. Soja</taxon>
    </lineage>
</organism>
<reference evidence="2" key="3">
    <citation type="submission" date="2018-07" db="EMBL/GenBank/DDBJ databases">
        <title>WGS assembly of Glycine max.</title>
        <authorList>
            <person name="Schmutz J."/>
            <person name="Cannon S."/>
            <person name="Schlueter J."/>
            <person name="Ma J."/>
            <person name="Mitros T."/>
            <person name="Nelson W."/>
            <person name="Hyten D."/>
            <person name="Song Q."/>
            <person name="Thelen J."/>
            <person name="Cheng J."/>
            <person name="Xu D."/>
            <person name="Hellsten U."/>
            <person name="May G."/>
            <person name="Yu Y."/>
            <person name="Sakurai T."/>
            <person name="Umezawa T."/>
            <person name="Bhattacharyya M."/>
            <person name="Sandhu D."/>
            <person name="Valliyodan B."/>
            <person name="Lindquist E."/>
            <person name="Peto M."/>
            <person name="Grant D."/>
            <person name="Shu S."/>
            <person name="Goodstein D."/>
            <person name="Barry K."/>
            <person name="Futrell-Griggs M."/>
            <person name="Abernathy B."/>
            <person name="Du J."/>
            <person name="Tian Z."/>
            <person name="Zhu L."/>
            <person name="Gill N."/>
            <person name="Joshi T."/>
            <person name="Libault M."/>
            <person name="Sethuraman A."/>
            <person name="Zhang X."/>
            <person name="Shinozaki K."/>
            <person name="Nguyen H."/>
            <person name="Wing R."/>
            <person name="Cregan P."/>
            <person name="Specht J."/>
            <person name="Grimwood J."/>
            <person name="Rokhsar D."/>
            <person name="Stacey G."/>
            <person name="Shoemaker R."/>
            <person name="Jackson S."/>
        </authorList>
    </citation>
    <scope>NUCLEOTIDE SEQUENCE</scope>
    <source>
        <tissue evidence="2">Callus</tissue>
    </source>
</reference>
<evidence type="ECO:0000313" key="3">
    <source>
        <dbReference type="EnsemblPlants" id="KRH58484"/>
    </source>
</evidence>
<keyword evidence="4" id="KW-1185">Reference proteome</keyword>
<dbReference type="Proteomes" id="UP000008827">
    <property type="component" value="Chromosome 5"/>
</dbReference>
<feature type="compositionally biased region" description="Low complexity" evidence="1">
    <location>
        <begin position="17"/>
        <end position="28"/>
    </location>
</feature>
<feature type="compositionally biased region" description="Polar residues" evidence="1">
    <location>
        <begin position="61"/>
        <end position="73"/>
    </location>
</feature>
<evidence type="ECO:0000313" key="4">
    <source>
        <dbReference type="Proteomes" id="UP000008827"/>
    </source>
</evidence>
<evidence type="ECO:0000313" key="2">
    <source>
        <dbReference type="EMBL" id="KRH58484.1"/>
    </source>
</evidence>
<accession>K7KPY8</accession>
<gene>
    <name evidence="2" type="ORF">GLYMA_05G131000</name>
</gene>
<dbReference type="PaxDb" id="3847-GLYMA05G26131.1"/>
<feature type="compositionally biased region" description="Polar residues" evidence="1">
    <location>
        <begin position="1"/>
        <end position="16"/>
    </location>
</feature>
<dbReference type="AlphaFoldDB" id="K7KPY8"/>
<reference evidence="3" key="2">
    <citation type="submission" date="2018-02" db="UniProtKB">
        <authorList>
            <consortium name="EnsemblPlants"/>
        </authorList>
    </citation>
    <scope>IDENTIFICATION</scope>
    <source>
        <strain evidence="3">Williams 82</strain>
    </source>
</reference>
<feature type="region of interest" description="Disordered" evidence="1">
    <location>
        <begin position="1"/>
        <end position="73"/>
    </location>
</feature>
<dbReference type="Gramene" id="KRH58484">
    <property type="protein sequence ID" value="KRH58484"/>
    <property type="gene ID" value="GLYMA_05G131000"/>
</dbReference>
<dbReference type="EMBL" id="CM000838">
    <property type="protein sequence ID" value="KRH58484.1"/>
    <property type="molecule type" value="Genomic_DNA"/>
</dbReference>
<dbReference type="InParanoid" id="K7KPY8"/>
<sequence length="73" mass="7797">MSSNPKDISKSLGETRQSQQSANNNGSNPKDISKSLGETRQSQQSANNNGSNSKNGNKKQTPQSGLAYSNKNK</sequence>
<evidence type="ECO:0000256" key="1">
    <source>
        <dbReference type="SAM" id="MobiDB-lite"/>
    </source>
</evidence>
<dbReference type="SMR" id="K7KPY8"/>
<feature type="compositionally biased region" description="Low complexity" evidence="1">
    <location>
        <begin position="41"/>
        <end position="60"/>
    </location>
</feature>
<name>K7KPY8_SOYBN</name>
<dbReference type="EnsemblPlants" id="KRH58484">
    <property type="protein sequence ID" value="KRH58484"/>
    <property type="gene ID" value="GLYMA_05G131000"/>
</dbReference>
<dbReference type="HOGENOM" id="CLU_2709771_0_0_1"/>